<accession>E9GZ85</accession>
<dbReference type="EMBL" id="GL732577">
    <property type="protein sequence ID" value="EFX75200.1"/>
    <property type="molecule type" value="Genomic_DNA"/>
</dbReference>
<dbReference type="Gene3D" id="3.30.40.10">
    <property type="entry name" value="Zinc/RING finger domain, C3HC4 (zinc finger)"/>
    <property type="match status" value="1"/>
</dbReference>
<gene>
    <name evidence="2" type="ORF">DAPPUDRAFT_108126</name>
    <name evidence="1" type="ORF">DAPPUDRAFT_119143</name>
</gene>
<dbReference type="KEGG" id="dpx:DAPPUDRAFT_108126"/>
<organism evidence="2 3">
    <name type="scientific">Daphnia pulex</name>
    <name type="common">Water flea</name>
    <dbReference type="NCBI Taxonomy" id="6669"/>
    <lineage>
        <taxon>Eukaryota</taxon>
        <taxon>Metazoa</taxon>
        <taxon>Ecdysozoa</taxon>
        <taxon>Arthropoda</taxon>
        <taxon>Crustacea</taxon>
        <taxon>Branchiopoda</taxon>
        <taxon>Diplostraca</taxon>
        <taxon>Cladocera</taxon>
        <taxon>Anomopoda</taxon>
        <taxon>Daphniidae</taxon>
        <taxon>Daphnia</taxon>
    </lineage>
</organism>
<evidence type="ECO:0000313" key="2">
    <source>
        <dbReference type="EMBL" id="EFX75200.1"/>
    </source>
</evidence>
<evidence type="ECO:0000313" key="3">
    <source>
        <dbReference type="Proteomes" id="UP000000305"/>
    </source>
</evidence>
<keyword evidence="3" id="KW-1185">Reference proteome</keyword>
<dbReference type="Proteomes" id="UP000000305">
    <property type="component" value="Unassembled WGS sequence"/>
</dbReference>
<dbReference type="InterPro" id="IPR011011">
    <property type="entry name" value="Znf_FYVE_PHD"/>
</dbReference>
<dbReference type="InterPro" id="IPR013083">
    <property type="entry name" value="Znf_RING/FYVE/PHD"/>
</dbReference>
<proteinExistence type="predicted"/>
<dbReference type="SUPFAM" id="SSF57903">
    <property type="entry name" value="FYVE/PHD zinc finger"/>
    <property type="match status" value="1"/>
</dbReference>
<dbReference type="KEGG" id="dpx:DAPPUDRAFT_119143"/>
<reference evidence="2 3" key="1">
    <citation type="journal article" date="2011" name="Science">
        <title>The ecoresponsive genome of Daphnia pulex.</title>
        <authorList>
            <person name="Colbourne J.K."/>
            <person name="Pfrender M.E."/>
            <person name="Gilbert D."/>
            <person name="Thomas W.K."/>
            <person name="Tucker A."/>
            <person name="Oakley T.H."/>
            <person name="Tokishita S."/>
            <person name="Aerts A."/>
            <person name="Arnold G.J."/>
            <person name="Basu M.K."/>
            <person name="Bauer D.J."/>
            <person name="Caceres C.E."/>
            <person name="Carmel L."/>
            <person name="Casola C."/>
            <person name="Choi J.H."/>
            <person name="Detter J.C."/>
            <person name="Dong Q."/>
            <person name="Dusheyko S."/>
            <person name="Eads B.D."/>
            <person name="Frohlich T."/>
            <person name="Geiler-Samerotte K.A."/>
            <person name="Gerlach D."/>
            <person name="Hatcher P."/>
            <person name="Jogdeo S."/>
            <person name="Krijgsveld J."/>
            <person name="Kriventseva E.V."/>
            <person name="Kultz D."/>
            <person name="Laforsch C."/>
            <person name="Lindquist E."/>
            <person name="Lopez J."/>
            <person name="Manak J.R."/>
            <person name="Muller J."/>
            <person name="Pangilinan J."/>
            <person name="Patwardhan R.P."/>
            <person name="Pitluck S."/>
            <person name="Pritham E.J."/>
            <person name="Rechtsteiner A."/>
            <person name="Rho M."/>
            <person name="Rogozin I.B."/>
            <person name="Sakarya O."/>
            <person name="Salamov A."/>
            <person name="Schaack S."/>
            <person name="Shapiro H."/>
            <person name="Shiga Y."/>
            <person name="Skalitzky C."/>
            <person name="Smith Z."/>
            <person name="Souvorov A."/>
            <person name="Sung W."/>
            <person name="Tang Z."/>
            <person name="Tsuchiya D."/>
            <person name="Tu H."/>
            <person name="Vos H."/>
            <person name="Wang M."/>
            <person name="Wolf Y.I."/>
            <person name="Yamagata H."/>
            <person name="Yamada T."/>
            <person name="Ye Y."/>
            <person name="Shaw J.R."/>
            <person name="Andrews J."/>
            <person name="Crease T.J."/>
            <person name="Tang H."/>
            <person name="Lucas S.M."/>
            <person name="Robertson H.M."/>
            <person name="Bork P."/>
            <person name="Koonin E.V."/>
            <person name="Zdobnov E.M."/>
            <person name="Grigoriev I.V."/>
            <person name="Lynch M."/>
            <person name="Boore J.L."/>
        </authorList>
    </citation>
    <scope>NUCLEOTIDE SEQUENCE [LARGE SCALE GENOMIC DNA]</scope>
</reference>
<evidence type="ECO:0000313" key="1">
    <source>
        <dbReference type="EMBL" id="EFX63518.1"/>
    </source>
</evidence>
<dbReference type="AlphaFoldDB" id="E9GZ85"/>
<dbReference type="HOGENOM" id="CLU_1090944_0_0_1"/>
<name>E9GZ85_DAPPU</name>
<sequence length="255" mass="27796">MDQSLTDAYPLKTYFVAEFRKTVSSFFATVWNATSCKYETAILAKDVLVALVAIADGDPTYGLRPPAAAFLHAAVNGNCCLIVASTGAHPLSAADWRLNDINHANAAPPRRHTVNLNKVPTHSQSAAKGNRFSYFNGCLNERGSKTFRSHRNGHNPRTVGCGQVIENCFAIKCGGCGKWGHGKYVGLKRSLAPQLDAHSWQWNCNTCLPIVKADIFMKDGNLQSAVDAVLATNNATRCKEIIQMYRRDAGGNTQH</sequence>
<protein>
    <submittedName>
        <fullName evidence="2">Uncharacterized protein</fullName>
    </submittedName>
</protein>
<dbReference type="EMBL" id="GL733049">
    <property type="protein sequence ID" value="EFX63518.1"/>
    <property type="molecule type" value="Genomic_DNA"/>
</dbReference>